<dbReference type="RefSeq" id="WP_311501012.1">
    <property type="nucleotide sequence ID" value="NZ_JAVRHN010000013.1"/>
</dbReference>
<comment type="caution">
    <text evidence="2">The sequence shown here is derived from an EMBL/GenBank/DDBJ whole genome shotgun (WGS) entry which is preliminary data.</text>
</comment>
<dbReference type="CDD" id="cd02440">
    <property type="entry name" value="AdoMet_MTases"/>
    <property type="match status" value="1"/>
</dbReference>
<dbReference type="GO" id="GO:0032259">
    <property type="term" value="P:methylation"/>
    <property type="evidence" value="ECO:0007669"/>
    <property type="project" value="UniProtKB-KW"/>
</dbReference>
<dbReference type="Pfam" id="PF13649">
    <property type="entry name" value="Methyltransf_25"/>
    <property type="match status" value="1"/>
</dbReference>
<dbReference type="EC" id="2.1.-.-" evidence="2"/>
<organism evidence="2 3">
    <name type="scientific">Autumnicola psychrophila</name>
    <dbReference type="NCBI Taxonomy" id="3075592"/>
    <lineage>
        <taxon>Bacteria</taxon>
        <taxon>Pseudomonadati</taxon>
        <taxon>Bacteroidota</taxon>
        <taxon>Flavobacteriia</taxon>
        <taxon>Flavobacteriales</taxon>
        <taxon>Flavobacteriaceae</taxon>
        <taxon>Autumnicola</taxon>
    </lineage>
</organism>
<sequence>MKLDIKKHWETVYETKNPDQVSWTQEIPKTSLELIHSFGLDKTAKIIDVGGGDSKLVDYLLDEGFQNISVLDISFKSLEKAKNRLGKKANKVNWIVSDITEFEPNTTFDVWHDRATFHFLTTTDQIEKYMKTARKSVSGFMTIGTFSQNAPKMCSGLEIKQYKEEELTSELKNGFAKIKCITEDHLTPFNTKQNFLFCSFKRQLN</sequence>
<feature type="domain" description="Methyltransferase" evidence="1">
    <location>
        <begin position="46"/>
        <end position="135"/>
    </location>
</feature>
<accession>A0ABU3DVJ0</accession>
<keyword evidence="2" id="KW-0808">Transferase</keyword>
<dbReference type="Gene3D" id="3.40.50.150">
    <property type="entry name" value="Vaccinia Virus protein VP39"/>
    <property type="match status" value="1"/>
</dbReference>
<dbReference type="InterPro" id="IPR041698">
    <property type="entry name" value="Methyltransf_25"/>
</dbReference>
<dbReference type="InterPro" id="IPR029063">
    <property type="entry name" value="SAM-dependent_MTases_sf"/>
</dbReference>
<dbReference type="PANTHER" id="PTHR12843">
    <property type="entry name" value="PROTEIN-LYSINE N-METHYLTRANSFERASE METTL10"/>
    <property type="match status" value="1"/>
</dbReference>
<evidence type="ECO:0000259" key="1">
    <source>
        <dbReference type="Pfam" id="PF13649"/>
    </source>
</evidence>
<name>A0ABU3DVJ0_9FLAO</name>
<evidence type="ECO:0000313" key="2">
    <source>
        <dbReference type="EMBL" id="MDT0687739.1"/>
    </source>
</evidence>
<evidence type="ECO:0000313" key="3">
    <source>
        <dbReference type="Proteomes" id="UP001253848"/>
    </source>
</evidence>
<dbReference type="PANTHER" id="PTHR12843:SF5">
    <property type="entry name" value="EEF1A LYSINE METHYLTRANSFERASE 2"/>
    <property type="match status" value="1"/>
</dbReference>
<gene>
    <name evidence="2" type="ORF">RM541_15325</name>
</gene>
<protein>
    <submittedName>
        <fullName evidence="2">Class I SAM-dependent methyltransferase</fullName>
        <ecNumber evidence="2">2.1.-.-</ecNumber>
    </submittedName>
</protein>
<keyword evidence="3" id="KW-1185">Reference proteome</keyword>
<reference evidence="2 3" key="1">
    <citation type="submission" date="2023-09" db="EMBL/GenBank/DDBJ databases">
        <authorList>
            <person name="Rey-Velasco X."/>
        </authorList>
    </citation>
    <scope>NUCLEOTIDE SEQUENCE [LARGE SCALE GENOMIC DNA]</scope>
    <source>
        <strain evidence="2 3">F225</strain>
    </source>
</reference>
<dbReference type="GO" id="GO:0008168">
    <property type="term" value="F:methyltransferase activity"/>
    <property type="evidence" value="ECO:0007669"/>
    <property type="project" value="UniProtKB-KW"/>
</dbReference>
<dbReference type="Proteomes" id="UP001253848">
    <property type="component" value="Unassembled WGS sequence"/>
</dbReference>
<dbReference type="EMBL" id="JAVRHN010000013">
    <property type="protein sequence ID" value="MDT0687739.1"/>
    <property type="molecule type" value="Genomic_DNA"/>
</dbReference>
<keyword evidence="2" id="KW-0489">Methyltransferase</keyword>
<dbReference type="SUPFAM" id="SSF53335">
    <property type="entry name" value="S-adenosyl-L-methionine-dependent methyltransferases"/>
    <property type="match status" value="1"/>
</dbReference>
<proteinExistence type="predicted"/>